<reference evidence="1 2" key="1">
    <citation type="journal article" date="2008" name="Genome Biol.">
        <title>A genomic analysis of the archaeal system Ignicoccus hospitalis-Nanoarchaeum equitans.</title>
        <authorList>
            <person name="Podar M."/>
            <person name="Anderson I."/>
            <person name="Makarova K.S."/>
            <person name="Elkins J.G."/>
            <person name="Ivanova N."/>
            <person name="Wall M.A."/>
            <person name="Lykidis A."/>
            <person name="Mavromatis K."/>
            <person name="Sun H."/>
            <person name="Hudson M.E."/>
            <person name="Chen W."/>
            <person name="Deciu C."/>
            <person name="Hutchison D."/>
            <person name="Eads J.R."/>
            <person name="Anderson A."/>
            <person name="Fernandes F."/>
            <person name="Szeto E."/>
            <person name="Lapidus A."/>
            <person name="Kyrpides N.C."/>
            <person name="Saier M.H.Jr."/>
            <person name="Richardson P.M."/>
            <person name="Rachel R."/>
            <person name="Huber H."/>
            <person name="Eisen J.A."/>
            <person name="Koonin E.V."/>
            <person name="Keller M."/>
            <person name="Stetter K.O."/>
        </authorList>
    </citation>
    <scope>NUCLEOTIDE SEQUENCE [LARGE SCALE GENOMIC DNA]</scope>
    <source>
        <strain evidence="2">KIN4/I / DSM 18386 / JCM 14125</strain>
    </source>
</reference>
<dbReference type="GeneID" id="5562761"/>
<dbReference type="STRING" id="453591.Igni_0520"/>
<name>A8A9V0_IGNH4</name>
<evidence type="ECO:0000313" key="2">
    <source>
        <dbReference type="Proteomes" id="UP000000262"/>
    </source>
</evidence>
<evidence type="ECO:0000313" key="1">
    <source>
        <dbReference type="EMBL" id="ABU81702.1"/>
    </source>
</evidence>
<sequence length="151" mass="15690">MVSRKGQAELLGLAGIALLALAVLAYFMFFGAPSVAPKLNVELEGNTTLKACVNSVAKLKLRAFNPATNPPATVTIDVKVSNATVAAVVDGKPATLPLVTTLAPGQSLEVNLYFSPSAPGAHQAVVRVAYTLNGMVHEKTFELTVVGERCG</sequence>
<dbReference type="Proteomes" id="UP000000262">
    <property type="component" value="Chromosome"/>
</dbReference>
<accession>A8A9V0</accession>
<dbReference type="KEGG" id="iho:Igni_0520"/>
<dbReference type="InterPro" id="IPR013783">
    <property type="entry name" value="Ig-like_fold"/>
</dbReference>
<dbReference type="EMBL" id="CP000816">
    <property type="protein sequence ID" value="ABU81702.1"/>
    <property type="molecule type" value="Genomic_DNA"/>
</dbReference>
<dbReference type="AlphaFoldDB" id="A8A9V0"/>
<dbReference type="Gene3D" id="2.60.40.10">
    <property type="entry name" value="Immunoglobulins"/>
    <property type="match status" value="1"/>
</dbReference>
<keyword evidence="2" id="KW-1185">Reference proteome</keyword>
<dbReference type="HOGENOM" id="CLU_1727224_0_0_2"/>
<evidence type="ECO:0008006" key="3">
    <source>
        <dbReference type="Google" id="ProtNLM"/>
    </source>
</evidence>
<protein>
    <recommendedName>
        <fullName evidence="3">Late embryogenesis abundant protein LEA-2 subgroup domain-containing protein</fullName>
    </recommendedName>
</protein>
<gene>
    <name evidence="1" type="ordered locus">Igni_0520</name>
</gene>
<organism evidence="1 2">
    <name type="scientific">Ignicoccus hospitalis (strain KIN4/I / DSM 18386 / JCM 14125)</name>
    <dbReference type="NCBI Taxonomy" id="453591"/>
    <lineage>
        <taxon>Archaea</taxon>
        <taxon>Thermoproteota</taxon>
        <taxon>Thermoprotei</taxon>
        <taxon>Desulfurococcales</taxon>
        <taxon>Desulfurococcaceae</taxon>
        <taxon>Ignicoccus</taxon>
    </lineage>
</organism>
<proteinExistence type="predicted"/>
<dbReference type="RefSeq" id="WP_011998554.1">
    <property type="nucleotide sequence ID" value="NC_009776.1"/>
</dbReference>